<dbReference type="EMBL" id="JAENIO010000005">
    <property type="protein sequence ID" value="MBK1833012.1"/>
    <property type="molecule type" value="Genomic_DNA"/>
</dbReference>
<dbReference type="Pfam" id="PF16798">
    <property type="entry name" value="DUF5069"/>
    <property type="match status" value="1"/>
</dbReference>
<dbReference type="InterPro" id="IPR031849">
    <property type="entry name" value="DUF5069"/>
</dbReference>
<evidence type="ECO:0000313" key="2">
    <source>
        <dbReference type="EMBL" id="MBK1833012.1"/>
    </source>
</evidence>
<reference evidence="2" key="1">
    <citation type="submission" date="2021-01" db="EMBL/GenBank/DDBJ databases">
        <title>Modified the classification status of verrucomicrobia.</title>
        <authorList>
            <person name="Feng X."/>
        </authorList>
    </citation>
    <scope>NUCLEOTIDE SEQUENCE</scope>
    <source>
        <strain evidence="2">KCTC 12986</strain>
    </source>
</reference>
<comment type="caution">
    <text evidence="2">The sequence shown here is derived from an EMBL/GenBank/DDBJ whole genome shotgun (WGS) entry which is preliminary data.</text>
</comment>
<sequence length="139" mass="15652">MPDTYPCSPREELDGLPYFPRLCGKIRLFAAGELHPDLHANLGKGMDLWTCQFLGVSYETIRDHVLAGASDDDALAHARAVGKERSPEELAWFRAYLLTRGFRDDLAEKLASRLAELNRPDTSHLLTFCDYIDADEGRL</sequence>
<name>A0A934VLA0_9BACT</name>
<dbReference type="Proteomes" id="UP000604083">
    <property type="component" value="Unassembled WGS sequence"/>
</dbReference>
<protein>
    <submittedName>
        <fullName evidence="2">DUF5069 domain-containing protein</fullName>
    </submittedName>
</protein>
<proteinExistence type="predicted"/>
<accession>A0A934VLA0</accession>
<dbReference type="RefSeq" id="WP_200390446.1">
    <property type="nucleotide sequence ID" value="NZ_JAENIO010000005.1"/>
</dbReference>
<evidence type="ECO:0000259" key="1">
    <source>
        <dbReference type="Pfam" id="PF16798"/>
    </source>
</evidence>
<dbReference type="AlphaFoldDB" id="A0A934VLA0"/>
<gene>
    <name evidence="2" type="ORF">JIN78_02970</name>
</gene>
<keyword evidence="3" id="KW-1185">Reference proteome</keyword>
<evidence type="ECO:0000313" key="3">
    <source>
        <dbReference type="Proteomes" id="UP000604083"/>
    </source>
</evidence>
<feature type="domain" description="DUF5069" evidence="1">
    <location>
        <begin position="4"/>
        <end position="138"/>
    </location>
</feature>
<organism evidence="2 3">
    <name type="scientific">Roseibacillus ishigakijimensis</name>
    <dbReference type="NCBI Taxonomy" id="454146"/>
    <lineage>
        <taxon>Bacteria</taxon>
        <taxon>Pseudomonadati</taxon>
        <taxon>Verrucomicrobiota</taxon>
        <taxon>Verrucomicrobiia</taxon>
        <taxon>Verrucomicrobiales</taxon>
        <taxon>Verrucomicrobiaceae</taxon>
        <taxon>Roseibacillus</taxon>
    </lineage>
</organism>